<evidence type="ECO:0000313" key="3">
    <source>
        <dbReference type="Proteomes" id="UP001295444"/>
    </source>
</evidence>
<dbReference type="EMBL" id="OW240913">
    <property type="protein sequence ID" value="CAH2249130.1"/>
    <property type="molecule type" value="Genomic_DNA"/>
</dbReference>
<gene>
    <name evidence="2" type="ORF">PECUL_23A048574</name>
</gene>
<dbReference type="Proteomes" id="UP001295444">
    <property type="component" value="Chromosome 02"/>
</dbReference>
<reference evidence="2" key="1">
    <citation type="submission" date="2022-03" db="EMBL/GenBank/DDBJ databases">
        <authorList>
            <person name="Alioto T."/>
            <person name="Alioto T."/>
            <person name="Gomez Garrido J."/>
        </authorList>
    </citation>
    <scope>NUCLEOTIDE SEQUENCE</scope>
</reference>
<dbReference type="AlphaFoldDB" id="A0AAD1RDS5"/>
<feature type="region of interest" description="Disordered" evidence="1">
    <location>
        <begin position="1"/>
        <end position="20"/>
    </location>
</feature>
<evidence type="ECO:0000256" key="1">
    <source>
        <dbReference type="SAM" id="MobiDB-lite"/>
    </source>
</evidence>
<keyword evidence="3" id="KW-1185">Reference proteome</keyword>
<name>A0AAD1RDS5_PELCU</name>
<protein>
    <submittedName>
        <fullName evidence="2">Uncharacterized protein</fullName>
    </submittedName>
</protein>
<proteinExistence type="predicted"/>
<organism evidence="2 3">
    <name type="scientific">Pelobates cultripes</name>
    <name type="common">Western spadefoot toad</name>
    <dbReference type="NCBI Taxonomy" id="61616"/>
    <lineage>
        <taxon>Eukaryota</taxon>
        <taxon>Metazoa</taxon>
        <taxon>Chordata</taxon>
        <taxon>Craniata</taxon>
        <taxon>Vertebrata</taxon>
        <taxon>Euteleostomi</taxon>
        <taxon>Amphibia</taxon>
        <taxon>Batrachia</taxon>
        <taxon>Anura</taxon>
        <taxon>Pelobatoidea</taxon>
        <taxon>Pelobatidae</taxon>
        <taxon>Pelobates</taxon>
    </lineage>
</organism>
<sequence>MDSLRKDVQQLGKQTSHMESKMDEFASAHNDLAMHVEQMEQKLTDTDVKLADLEDRARRNNLRLRGMPETTLPENLQAYVRGLLQAYAPEIPADILIIDIDSRSLDS</sequence>
<accession>A0AAD1RDS5</accession>
<evidence type="ECO:0000313" key="2">
    <source>
        <dbReference type="EMBL" id="CAH2249130.1"/>
    </source>
</evidence>